<keyword evidence="8" id="KW-0934">Plastid</keyword>
<evidence type="ECO:0000259" key="18">
    <source>
        <dbReference type="PROSITE" id="PS51387"/>
    </source>
</evidence>
<evidence type="ECO:0000256" key="14">
    <source>
        <dbReference type="ARBA" id="ARBA00023014"/>
    </source>
</evidence>
<dbReference type="GO" id="GO:0009507">
    <property type="term" value="C:chloroplast"/>
    <property type="evidence" value="ECO:0007669"/>
    <property type="project" value="UniProtKB-ARBA"/>
</dbReference>
<dbReference type="InterPro" id="IPR002888">
    <property type="entry name" value="2Fe-2S-bd"/>
</dbReference>
<dbReference type="FunFam" id="3.10.20.30:FF:000012">
    <property type="entry name" value="Xanthine dehydrogenase/oxidase"/>
    <property type="match status" value="1"/>
</dbReference>
<evidence type="ECO:0000256" key="13">
    <source>
        <dbReference type="ARBA" id="ARBA00023004"/>
    </source>
</evidence>
<comment type="cofactor">
    <cofactor evidence="1">
        <name>Mo-molybdopterin</name>
        <dbReference type="ChEBI" id="CHEBI:71302"/>
    </cofactor>
</comment>
<comment type="cofactor">
    <cofactor evidence="2">
        <name>FAD</name>
        <dbReference type="ChEBI" id="CHEBI:57692"/>
    </cofactor>
</comment>
<dbReference type="Gene3D" id="3.30.465.10">
    <property type="match status" value="1"/>
</dbReference>
<dbReference type="InterPro" id="IPR016166">
    <property type="entry name" value="FAD-bd_PCMH"/>
</dbReference>
<dbReference type="InterPro" id="IPR016167">
    <property type="entry name" value="FAD-bd_PCMH_sub1"/>
</dbReference>
<dbReference type="InterPro" id="IPR001041">
    <property type="entry name" value="2Fe-2S_ferredoxin-type"/>
</dbReference>
<evidence type="ECO:0000256" key="8">
    <source>
        <dbReference type="ARBA" id="ARBA00022640"/>
    </source>
</evidence>
<dbReference type="SUPFAM" id="SSF54665">
    <property type="entry name" value="CO dehydrogenase molybdoprotein N-domain-like"/>
    <property type="match status" value="1"/>
</dbReference>
<dbReference type="Pfam" id="PF00941">
    <property type="entry name" value="FAD_binding_5"/>
    <property type="match status" value="1"/>
</dbReference>
<dbReference type="SUPFAM" id="SSF55447">
    <property type="entry name" value="CO dehydrogenase flavoprotein C-terminal domain-like"/>
    <property type="match status" value="1"/>
</dbReference>
<dbReference type="SMART" id="SM01008">
    <property type="entry name" value="Ald_Xan_dh_C"/>
    <property type="match status" value="1"/>
</dbReference>
<comment type="caution">
    <text evidence="19">The sequence shown here is derived from an EMBL/GenBank/DDBJ whole genome shotgun (WGS) entry which is preliminary data.</text>
</comment>
<dbReference type="InterPro" id="IPR036884">
    <property type="entry name" value="2Fe-2S-bd_dom_sf"/>
</dbReference>
<evidence type="ECO:0000256" key="2">
    <source>
        <dbReference type="ARBA" id="ARBA00001974"/>
    </source>
</evidence>
<dbReference type="GO" id="GO:0005506">
    <property type="term" value="F:iron ion binding"/>
    <property type="evidence" value="ECO:0007669"/>
    <property type="project" value="InterPro"/>
</dbReference>
<dbReference type="GO" id="GO:0016491">
    <property type="term" value="F:oxidoreductase activity"/>
    <property type="evidence" value="ECO:0007669"/>
    <property type="project" value="UniProtKB-KW"/>
</dbReference>
<comment type="cofactor">
    <cofactor evidence="16">
        <name>[2Fe-2S] cluster</name>
        <dbReference type="ChEBI" id="CHEBI:190135"/>
    </cofactor>
</comment>
<dbReference type="Gene3D" id="3.90.1170.50">
    <property type="entry name" value="Aldehyde oxidase/xanthine dehydrogenase, a/b hammerhead"/>
    <property type="match status" value="1"/>
</dbReference>
<dbReference type="InterPro" id="IPR036010">
    <property type="entry name" value="2Fe-2S_ferredoxin-like_sf"/>
</dbReference>
<feature type="domain" description="FAD-binding PCMH-type" evidence="18">
    <location>
        <begin position="232"/>
        <end position="420"/>
    </location>
</feature>
<evidence type="ECO:0000313" key="20">
    <source>
        <dbReference type="Proteomes" id="UP000824120"/>
    </source>
</evidence>
<keyword evidence="10" id="KW-0479">Metal-binding</keyword>
<dbReference type="Gene3D" id="1.10.150.120">
    <property type="entry name" value="[2Fe-2S]-binding domain"/>
    <property type="match status" value="1"/>
</dbReference>
<dbReference type="OrthoDB" id="8300278at2759"/>
<evidence type="ECO:0000313" key="19">
    <source>
        <dbReference type="EMBL" id="KAG5578355.1"/>
    </source>
</evidence>
<dbReference type="Gene3D" id="3.10.20.30">
    <property type="match status" value="1"/>
</dbReference>
<evidence type="ECO:0000256" key="11">
    <source>
        <dbReference type="ARBA" id="ARBA00022827"/>
    </source>
</evidence>
<keyword evidence="7" id="KW-0285">Flavoprotein</keyword>
<dbReference type="FunFam" id="1.10.150.120:FF:000006">
    <property type="entry name" value="Aldehyde oxidase"/>
    <property type="match status" value="1"/>
</dbReference>
<organism evidence="19 20">
    <name type="scientific">Solanum commersonii</name>
    <name type="common">Commerson's wild potato</name>
    <name type="synonym">Commerson's nightshade</name>
    <dbReference type="NCBI Taxonomy" id="4109"/>
    <lineage>
        <taxon>Eukaryota</taxon>
        <taxon>Viridiplantae</taxon>
        <taxon>Streptophyta</taxon>
        <taxon>Embryophyta</taxon>
        <taxon>Tracheophyta</taxon>
        <taxon>Spermatophyta</taxon>
        <taxon>Magnoliopsida</taxon>
        <taxon>eudicotyledons</taxon>
        <taxon>Gunneridae</taxon>
        <taxon>Pentapetalae</taxon>
        <taxon>asterids</taxon>
        <taxon>lamiids</taxon>
        <taxon>Solanales</taxon>
        <taxon>Solanaceae</taxon>
        <taxon>Solanoideae</taxon>
        <taxon>Solaneae</taxon>
        <taxon>Solanum</taxon>
    </lineage>
</organism>
<evidence type="ECO:0008006" key="21">
    <source>
        <dbReference type="Google" id="ProtNLM"/>
    </source>
</evidence>
<dbReference type="PROSITE" id="PS51387">
    <property type="entry name" value="FAD_PCMH"/>
    <property type="match status" value="1"/>
</dbReference>
<keyword evidence="11" id="KW-0274">FAD</keyword>
<dbReference type="Pfam" id="PF00111">
    <property type="entry name" value="Fer2"/>
    <property type="match status" value="1"/>
</dbReference>
<dbReference type="PANTHER" id="PTHR11908">
    <property type="entry name" value="XANTHINE DEHYDROGENASE"/>
    <property type="match status" value="1"/>
</dbReference>
<comment type="subcellular location">
    <subcellularLocation>
        <location evidence="3">Plastid</location>
    </subcellularLocation>
</comment>
<proteinExistence type="inferred from homology"/>
<dbReference type="PANTHER" id="PTHR11908:SF133">
    <property type="entry name" value="ABSCISIC-ALDEHYDE OXIDASE-LIKE"/>
    <property type="match status" value="1"/>
</dbReference>
<feature type="domain" description="2Fe-2S ferredoxin-type" evidence="17">
    <location>
        <begin position="8"/>
        <end position="95"/>
    </location>
</feature>
<dbReference type="InterPro" id="IPR016169">
    <property type="entry name" value="FAD-bd_PCMH_sub2"/>
</dbReference>
<dbReference type="InterPro" id="IPR000674">
    <property type="entry name" value="Ald_Oxase/Xan_DH_a/b"/>
</dbReference>
<keyword evidence="6" id="KW-0150">Chloroplast</keyword>
<comment type="similarity">
    <text evidence="4">Belongs to the xanthine dehydrogenase family.</text>
</comment>
<accession>A0A9J5WQY6</accession>
<dbReference type="GO" id="GO:0071949">
    <property type="term" value="F:FAD binding"/>
    <property type="evidence" value="ECO:0007669"/>
    <property type="project" value="InterPro"/>
</dbReference>
<evidence type="ECO:0000256" key="6">
    <source>
        <dbReference type="ARBA" id="ARBA00022528"/>
    </source>
</evidence>
<dbReference type="InterPro" id="IPR036683">
    <property type="entry name" value="CO_DH_flav_C_dom_sf"/>
</dbReference>
<dbReference type="InterPro" id="IPR002346">
    <property type="entry name" value="Mopterin_DH_FAD-bd"/>
</dbReference>
<dbReference type="Gene3D" id="3.30.390.50">
    <property type="entry name" value="CO dehydrogenase flavoprotein, C-terminal domain"/>
    <property type="match status" value="1"/>
</dbReference>
<name>A0A9J5WQY6_SOLCO</name>
<dbReference type="InterPro" id="IPR006058">
    <property type="entry name" value="2Fe2S_fd_BS"/>
</dbReference>
<keyword evidence="14" id="KW-0411">Iron-sulfur</keyword>
<evidence type="ECO:0000256" key="7">
    <source>
        <dbReference type="ARBA" id="ARBA00022630"/>
    </source>
</evidence>
<keyword evidence="5" id="KW-0500">Molybdenum</keyword>
<evidence type="ECO:0000256" key="4">
    <source>
        <dbReference type="ARBA" id="ARBA00006849"/>
    </source>
</evidence>
<dbReference type="InterPro" id="IPR036318">
    <property type="entry name" value="FAD-bd_PCMH-like_sf"/>
</dbReference>
<dbReference type="InterPro" id="IPR012675">
    <property type="entry name" value="Beta-grasp_dom_sf"/>
</dbReference>
<reference evidence="19 20" key="1">
    <citation type="submission" date="2020-09" db="EMBL/GenBank/DDBJ databases">
        <title>De no assembly of potato wild relative species, Solanum commersonii.</title>
        <authorList>
            <person name="Cho K."/>
        </authorList>
    </citation>
    <scope>NUCLEOTIDE SEQUENCE [LARGE SCALE GENOMIC DNA]</scope>
    <source>
        <strain evidence="19">LZ3.2</strain>
        <tissue evidence="19">Leaf</tissue>
    </source>
</reference>
<dbReference type="Pfam" id="PF01799">
    <property type="entry name" value="Fer2_2"/>
    <property type="match status" value="1"/>
</dbReference>
<dbReference type="EMBL" id="JACXVP010000011">
    <property type="protein sequence ID" value="KAG5578355.1"/>
    <property type="molecule type" value="Genomic_DNA"/>
</dbReference>
<evidence type="ECO:0000256" key="9">
    <source>
        <dbReference type="ARBA" id="ARBA00022714"/>
    </source>
</evidence>
<dbReference type="AlphaFoldDB" id="A0A9J5WQY6"/>
<dbReference type="Pfam" id="PF01315">
    <property type="entry name" value="Ald_Xan_dh_C"/>
    <property type="match status" value="1"/>
</dbReference>
<evidence type="ECO:0000259" key="17">
    <source>
        <dbReference type="PROSITE" id="PS51085"/>
    </source>
</evidence>
<evidence type="ECO:0000256" key="12">
    <source>
        <dbReference type="ARBA" id="ARBA00023002"/>
    </source>
</evidence>
<evidence type="ECO:0000256" key="16">
    <source>
        <dbReference type="ARBA" id="ARBA00034078"/>
    </source>
</evidence>
<dbReference type="Proteomes" id="UP000824120">
    <property type="component" value="Chromosome 11"/>
</dbReference>
<dbReference type="SUPFAM" id="SSF47741">
    <property type="entry name" value="CO dehydrogenase ISP C-domain like"/>
    <property type="match status" value="1"/>
</dbReference>
<dbReference type="PROSITE" id="PS00197">
    <property type="entry name" value="2FE2S_FER_1"/>
    <property type="match status" value="1"/>
</dbReference>
<dbReference type="GO" id="GO:0006124">
    <property type="term" value="P:ferredoxin metabolic process"/>
    <property type="evidence" value="ECO:0007669"/>
    <property type="project" value="UniProtKB-ARBA"/>
</dbReference>
<keyword evidence="9" id="KW-0001">2Fe-2S</keyword>
<evidence type="ECO:0000256" key="5">
    <source>
        <dbReference type="ARBA" id="ARBA00022505"/>
    </source>
</evidence>
<gene>
    <name evidence="19" type="ORF">H5410_058489</name>
</gene>
<keyword evidence="12" id="KW-0560">Oxidoreductase</keyword>
<keyword evidence="15" id="KW-0520">NAD</keyword>
<keyword evidence="13" id="KW-0408">Iron</keyword>
<sequence length="717" mass="77886">MDERQKNVSLVLAVNGERFELPCVDPSTTLLHFLRSETCFKSPKLGCGEGGCGACVVLVSKYDPNVKKVEDFSVSSCLTLLCSLNGCSITTSEGLGNTRDGFHSIHERFAGFHASQCGFCTPGMCMSFFSALINADKGNKPDPPPGFSKLTSSEAEKAIAGNLCRCTGYRPIADACKSFASDVDIEDLGFNSFLKKGDSKEVKVSKLPPYDPTKNFSTYPEFLKSESATNSESSRRYPWYSSVSIEELRSLLYSNVTENGASFKLIVGNTGTGYYKETQRYDHYIDLRYIPEPSIIKRDQTGIEVGAAVTISKLISFLKEENKVNLGSYGMLVSQKLANHMEKIASPFVRNSASVGGNLVMAQKNGFPSDIATLFLGLCATVSLMTSHGFEKLTWEELLSRPPLDSRTVLLSVCIPFKQDQSSLQIHSEADVSLCQKGLLINNIQLAFGAYGTKHATRAKKVEEYLTGKILNIHVLYEALKLVKLAVVPEDGTLHPEYRSSLAVNYVYEFLHPFTDVHSAISGGLLNGISDILVEELSKSCNDGCISQGREQTLLSSAKQVVELSTEYYPVGEPMKKVGAAKQASGEAVYVDDIPSPPNCLHGAFIYSTKPSAGVKGIQLESNRSTDGVTTIITFKDIPSGGENVGVITMSDPEPLFADDLARCAGDKIALVVADSQRSADVAARTALVEYDTENIYSPILTVEEAVEKSSFFQIAP</sequence>
<dbReference type="InterPro" id="IPR016208">
    <property type="entry name" value="Ald_Oxase/xanthine_DH-like"/>
</dbReference>
<dbReference type="SUPFAM" id="SSF54292">
    <property type="entry name" value="2Fe-2S ferredoxin-like"/>
    <property type="match status" value="1"/>
</dbReference>
<dbReference type="GO" id="GO:0009055">
    <property type="term" value="F:electron transfer activity"/>
    <property type="evidence" value="ECO:0007669"/>
    <property type="project" value="UniProtKB-ARBA"/>
</dbReference>
<dbReference type="InterPro" id="IPR005107">
    <property type="entry name" value="CO_DH_flav_C"/>
</dbReference>
<dbReference type="PROSITE" id="PS51085">
    <property type="entry name" value="2FE2S_FER_2"/>
    <property type="match status" value="1"/>
</dbReference>
<dbReference type="GO" id="GO:0051537">
    <property type="term" value="F:2 iron, 2 sulfur cluster binding"/>
    <property type="evidence" value="ECO:0007669"/>
    <property type="project" value="UniProtKB-KW"/>
</dbReference>
<dbReference type="SUPFAM" id="SSF56176">
    <property type="entry name" value="FAD-binding/transporter-associated domain-like"/>
    <property type="match status" value="1"/>
</dbReference>
<evidence type="ECO:0000256" key="10">
    <source>
        <dbReference type="ARBA" id="ARBA00022723"/>
    </source>
</evidence>
<keyword evidence="20" id="KW-1185">Reference proteome</keyword>
<evidence type="ECO:0000256" key="1">
    <source>
        <dbReference type="ARBA" id="ARBA00001924"/>
    </source>
</evidence>
<evidence type="ECO:0000256" key="15">
    <source>
        <dbReference type="ARBA" id="ARBA00023027"/>
    </source>
</evidence>
<protein>
    <recommendedName>
        <fullName evidence="21">Aldehyde oxidase</fullName>
    </recommendedName>
</protein>
<dbReference type="Pfam" id="PF03450">
    <property type="entry name" value="CO_deh_flav_C"/>
    <property type="match status" value="1"/>
</dbReference>
<dbReference type="Gene3D" id="3.30.43.10">
    <property type="entry name" value="Uridine Diphospho-n-acetylenolpyruvylglucosamine Reductase, domain 2"/>
    <property type="match status" value="1"/>
</dbReference>
<evidence type="ECO:0000256" key="3">
    <source>
        <dbReference type="ARBA" id="ARBA00004474"/>
    </source>
</evidence>
<dbReference type="InterPro" id="IPR036856">
    <property type="entry name" value="Ald_Oxase/Xan_DH_a/b_sf"/>
</dbReference>